<keyword evidence="4" id="KW-0472">Membrane</keyword>
<dbReference type="Gene3D" id="1.25.40.720">
    <property type="entry name" value="Telomere length regulation protein 2, C-terminal domain"/>
    <property type="match status" value="1"/>
</dbReference>
<accession>A0A016TY41</accession>
<comment type="caution">
    <text evidence="7">The sequence shown here is derived from an EMBL/GenBank/DDBJ whole genome shotgun (WGS) entry which is preliminary data.</text>
</comment>
<evidence type="ECO:0000256" key="2">
    <source>
        <dbReference type="ARBA" id="ARBA00022490"/>
    </source>
</evidence>
<evidence type="ECO:0000259" key="5">
    <source>
        <dbReference type="Pfam" id="PF10193"/>
    </source>
</evidence>
<name>A0A016TY41_9BILA</name>
<dbReference type="InterPro" id="IPR056852">
    <property type="entry name" value="AK17A/B"/>
</dbReference>
<feature type="compositionally biased region" description="Basic residues" evidence="3">
    <location>
        <begin position="523"/>
        <end position="534"/>
    </location>
</feature>
<dbReference type="InterPro" id="IPR038528">
    <property type="entry name" value="TEL2_C_sf"/>
</dbReference>
<reference evidence="8" key="1">
    <citation type="journal article" date="2015" name="Nat. Genet.">
        <title>The genome and transcriptome of the zoonotic hookworm Ancylostoma ceylanicum identify infection-specific gene families.</title>
        <authorList>
            <person name="Schwarz E.M."/>
            <person name="Hu Y."/>
            <person name="Antoshechkin I."/>
            <person name="Miller M.M."/>
            <person name="Sternberg P.W."/>
            <person name="Aroian R.V."/>
        </authorList>
    </citation>
    <scope>NUCLEOTIDE SEQUENCE</scope>
    <source>
        <strain evidence="8">HY135</strain>
    </source>
</reference>
<evidence type="ECO:0000313" key="8">
    <source>
        <dbReference type="Proteomes" id="UP000024635"/>
    </source>
</evidence>
<organism evidence="7 8">
    <name type="scientific">Ancylostoma ceylanicum</name>
    <dbReference type="NCBI Taxonomy" id="53326"/>
    <lineage>
        <taxon>Eukaryota</taxon>
        <taxon>Metazoa</taxon>
        <taxon>Ecdysozoa</taxon>
        <taxon>Nematoda</taxon>
        <taxon>Chromadorea</taxon>
        <taxon>Rhabditida</taxon>
        <taxon>Rhabditina</taxon>
        <taxon>Rhabditomorpha</taxon>
        <taxon>Strongyloidea</taxon>
        <taxon>Ancylostomatidae</taxon>
        <taxon>Ancylostomatinae</taxon>
        <taxon>Ancylostoma</taxon>
    </lineage>
</organism>
<dbReference type="EMBL" id="JARK01001405">
    <property type="protein sequence ID" value="EYC07740.1"/>
    <property type="molecule type" value="Genomic_DNA"/>
</dbReference>
<dbReference type="InterPro" id="IPR019337">
    <property type="entry name" value="Telomere_length_regulation_dom"/>
</dbReference>
<protein>
    <submittedName>
        <fullName evidence="7">Uncharacterized protein</fullName>
    </submittedName>
</protein>
<dbReference type="PANTHER" id="PTHR12484:SF4">
    <property type="entry name" value="A-KINASE ANCHOR PROTEIN 17A"/>
    <property type="match status" value="1"/>
</dbReference>
<dbReference type="GO" id="GO:0005737">
    <property type="term" value="C:cytoplasm"/>
    <property type="evidence" value="ECO:0007669"/>
    <property type="project" value="UniProtKB-SubCell"/>
</dbReference>
<dbReference type="OrthoDB" id="10258062at2759"/>
<comment type="subcellular location">
    <subcellularLocation>
        <location evidence="1">Cytoplasm</location>
    </subcellularLocation>
</comment>
<dbReference type="STRING" id="53326.A0A016TY41"/>
<dbReference type="Pfam" id="PF25015">
    <property type="entry name" value="RBD_AKAP-17A"/>
    <property type="match status" value="1"/>
</dbReference>
<evidence type="ECO:0000256" key="4">
    <source>
        <dbReference type="SAM" id="Phobius"/>
    </source>
</evidence>
<feature type="domain" description="Telomere length regulation protein conserved" evidence="5">
    <location>
        <begin position="1091"/>
        <end position="1198"/>
    </location>
</feature>
<gene>
    <name evidence="7" type="primary">Acey_s0069.g370</name>
    <name evidence="7" type="synonym">Acey-cux-7</name>
    <name evidence="7" type="ORF">Y032_0069g370</name>
</gene>
<feature type="compositionally biased region" description="Low complexity" evidence="3">
    <location>
        <begin position="486"/>
        <end position="514"/>
    </location>
</feature>
<dbReference type="InterPro" id="IPR057348">
    <property type="entry name" value="TELO2_ARM"/>
</dbReference>
<keyword evidence="2" id="KW-0963">Cytoplasm</keyword>
<feature type="transmembrane region" description="Helical" evidence="4">
    <location>
        <begin position="159"/>
        <end position="184"/>
    </location>
</feature>
<sequence length="1361" mass="156798">MQEQSLGAEAERFCPKQELYLSPLSRIEINIKLPKFTIPGQSISNWDLMERLKKGIAPLQFASIRVTTSSLEGVNLEADLYSKKVMKQVIKILESLTVKVSGFSDPVRVRASEAKSDFPRRHDWDLFFMKNKLDESKPGERPDTIYLSKVPIKWFAVSALFYTALYVPYMNYLFIIFQLLFIYFEMCSQEKGCDKPSEDLLRKAMESFGAVRMVDIPSCDELRKEMSPQISGIKSKGFSFGQDVFFEAYVQFTEYSGFANAMESFQNMKWTKRIDGKVFHANVKVDFDRTRHLSEAIISRRQAERERILAERRRIIEEEKRRIAEQEAEARRILEEKEMRREERERKRKEKYEAERLRKEAERLRREEEERLAKEAELAKQREIEARTVESRHLLAFVFARIQRKEDRRKEVQEARIRAEQRVVELEDIAPEEKEQFLRTMLLRQREMRMREELKEKMARALEAKASRPSSSRKTSEHDNSNGRTPVSVDVPSESESSPEPSRGKKLSSSASEGKSSKVDKRSAHRSRRHRSRRSVSSESDAAPTRKRRSEDSVSSDASRKFEMTFSLLSAVQGIRWRIVFELISITLCFIHFYSPRFGSYQDLMSDIAQRLRSAEERGVVLQILTEAKQEILWDNDCSALLEVIIDEIVKIEKYLTQTEISSCVDSCFSSANPLYAVPLLVSCLNSHQNSDRIIFWLALCLRENLCRTFKDSVQSNTDDFLYHSYVQFVNCLVFIREKSSNMSAKVGAVHSPTASLAVIENTLCSALCSCLRHVYDLVIAEKDVDLRVISLLVAKSRTVVVQDLTLLHYIMRWLCSQEESPVWDRIAQRIFTDESVGSRDAEALITAVALCASSAKDLMRCFGFSIRRNAVIRRVCCTKLFLQRVCDPAIVLFVAEYLQTSASREVYLQTIEAVVSVWSDPAHVRYVAIEQQMHLTRVVLALGRWINELKITNAWQKLFDLAIQGVEQRLANPDAIIRQSGMFVGETFSTWMGGERLEFEYQNDSWLQEMQGIRDGRIDEDKNSITVEQLEPVLDAVDMQMPTSSSSIANSQPVDSDDEEDFKAYDVPESERSVETLAADAELERTAPAPNYIRDCMEQLAEKEKYEVFEAAFFALDSMIRRKAVGFVDIAEQLVKKLVFLEDKFSTKKFEEIRKQCIISCLVMRPELAPKLGDIVFSRNCSFFHRYLILECFLAAAKELSEFQKESAKKIVEISKEEKENLNDWKSVVDARIRSHTRRFTTESKPEFTSSNRLAAVATLFFYPLLKTKTEEHLELKGRDSPFLARLLFCVSDILQKAANAPTVVRMAKYLVGWTKTCHFKHPAGSMVEVIASEVNLQVTSNIRNDEDVLLDVILDPFPI</sequence>
<dbReference type="Pfam" id="PF25320">
    <property type="entry name" value="TELO2_ARM"/>
    <property type="match status" value="1"/>
</dbReference>
<dbReference type="PANTHER" id="PTHR12484">
    <property type="entry name" value="B-LYMPHOCYTE ANTIGEN-RELATED"/>
    <property type="match status" value="1"/>
</dbReference>
<dbReference type="Proteomes" id="UP000024635">
    <property type="component" value="Unassembled WGS sequence"/>
</dbReference>
<feature type="region of interest" description="Disordered" evidence="3">
    <location>
        <begin position="460"/>
        <end position="556"/>
    </location>
</feature>
<evidence type="ECO:0000256" key="3">
    <source>
        <dbReference type="SAM" id="MobiDB-lite"/>
    </source>
</evidence>
<keyword evidence="4" id="KW-1133">Transmembrane helix</keyword>
<feature type="compositionally biased region" description="Polar residues" evidence="3">
    <location>
        <begin position="1043"/>
        <end position="1055"/>
    </location>
</feature>
<feature type="region of interest" description="Disordered" evidence="3">
    <location>
        <begin position="1043"/>
        <end position="1063"/>
    </location>
</feature>
<dbReference type="Pfam" id="PF10193">
    <property type="entry name" value="Telomere_reg-2"/>
    <property type="match status" value="1"/>
</dbReference>
<evidence type="ECO:0000313" key="7">
    <source>
        <dbReference type="EMBL" id="EYC07740.1"/>
    </source>
</evidence>
<keyword evidence="8" id="KW-1185">Reference proteome</keyword>
<evidence type="ECO:0000256" key="1">
    <source>
        <dbReference type="ARBA" id="ARBA00004496"/>
    </source>
</evidence>
<dbReference type="CDD" id="cd12264">
    <property type="entry name" value="RRM_AKAP17A"/>
    <property type="match status" value="1"/>
</dbReference>
<keyword evidence="4" id="KW-0812">Transmembrane</keyword>
<feature type="domain" description="TELO2 ARM repeat" evidence="6">
    <location>
        <begin position="896"/>
        <end position="993"/>
    </location>
</feature>
<proteinExistence type="predicted"/>
<evidence type="ECO:0000259" key="6">
    <source>
        <dbReference type="Pfam" id="PF25320"/>
    </source>
</evidence>